<feature type="transmembrane region" description="Helical" evidence="1">
    <location>
        <begin position="136"/>
        <end position="154"/>
    </location>
</feature>
<comment type="caution">
    <text evidence="2">The sequence shown here is derived from an EMBL/GenBank/DDBJ whole genome shotgun (WGS) entry which is preliminary data.</text>
</comment>
<accession>A0ABS7FPY9</accession>
<keyword evidence="1" id="KW-0472">Membrane</keyword>
<protein>
    <recommendedName>
        <fullName evidence="4">Integral membrane protein</fullName>
    </recommendedName>
</protein>
<gene>
    <name evidence="2" type="ORF">K1Y72_04560</name>
</gene>
<evidence type="ECO:0000313" key="2">
    <source>
        <dbReference type="EMBL" id="MBW8481632.1"/>
    </source>
</evidence>
<dbReference type="Proteomes" id="UP000774570">
    <property type="component" value="Unassembled WGS sequence"/>
</dbReference>
<organism evidence="2 3">
    <name type="scientific">Actinomadura parmotrematis</name>
    <dbReference type="NCBI Taxonomy" id="2864039"/>
    <lineage>
        <taxon>Bacteria</taxon>
        <taxon>Bacillati</taxon>
        <taxon>Actinomycetota</taxon>
        <taxon>Actinomycetes</taxon>
        <taxon>Streptosporangiales</taxon>
        <taxon>Thermomonosporaceae</taxon>
        <taxon>Actinomadura</taxon>
    </lineage>
</organism>
<evidence type="ECO:0000313" key="3">
    <source>
        <dbReference type="Proteomes" id="UP000774570"/>
    </source>
</evidence>
<evidence type="ECO:0008006" key="4">
    <source>
        <dbReference type="Google" id="ProtNLM"/>
    </source>
</evidence>
<keyword evidence="1" id="KW-1133">Transmembrane helix</keyword>
<dbReference type="RefSeq" id="WP_220163480.1">
    <property type="nucleotide sequence ID" value="NZ_JAIBOA010000002.1"/>
</dbReference>
<reference evidence="2 3" key="1">
    <citation type="submission" date="2021-07" db="EMBL/GenBank/DDBJ databases">
        <title>Actinomadura sp. PM05-2 isolated from lichen.</title>
        <authorList>
            <person name="Somphong A."/>
            <person name="Phongsopitanun W."/>
            <person name="Tanasupawat S."/>
            <person name="Peongsungnone V."/>
        </authorList>
    </citation>
    <scope>NUCLEOTIDE SEQUENCE [LARGE SCALE GENOMIC DNA]</scope>
    <source>
        <strain evidence="2 3">PM05-2</strain>
    </source>
</reference>
<sequence length="180" mass="19176">MIGTVVVVLASSVVGQVLLDRFRGAHGGASVAYGAGMAVCLAGFGAGLFVLVSANHRRRLRRAGVTGDDGTLEQVRRAVREGRAPADPAVDEAVLRYVAHRRRVRRWAVWVVPGLFLLTGMLELLNILVGGGAMDWFMAVLFPAYAAGTVALFWQEGRRLRRAEAAVRGRRGVGGGVGGR</sequence>
<name>A0ABS7FPY9_9ACTN</name>
<dbReference type="EMBL" id="JAIBOA010000002">
    <property type="protein sequence ID" value="MBW8481632.1"/>
    <property type="molecule type" value="Genomic_DNA"/>
</dbReference>
<feature type="transmembrane region" description="Helical" evidence="1">
    <location>
        <begin position="31"/>
        <end position="52"/>
    </location>
</feature>
<proteinExistence type="predicted"/>
<keyword evidence="3" id="KW-1185">Reference proteome</keyword>
<keyword evidence="1" id="KW-0812">Transmembrane</keyword>
<evidence type="ECO:0000256" key="1">
    <source>
        <dbReference type="SAM" id="Phobius"/>
    </source>
</evidence>
<feature type="transmembrane region" description="Helical" evidence="1">
    <location>
        <begin position="107"/>
        <end position="130"/>
    </location>
</feature>